<dbReference type="InterPro" id="IPR016032">
    <property type="entry name" value="Sig_transdc_resp-reg_C-effctor"/>
</dbReference>
<dbReference type="Gene3D" id="1.10.10.10">
    <property type="entry name" value="Winged helix-like DNA-binding domain superfamily/Winged helix DNA-binding domain"/>
    <property type="match status" value="1"/>
</dbReference>
<evidence type="ECO:0000313" key="4">
    <source>
        <dbReference type="EMBL" id="TDV46192.1"/>
    </source>
</evidence>
<protein>
    <submittedName>
        <fullName evidence="4">Regulatory LuxR family protein</fullName>
    </submittedName>
</protein>
<dbReference type="GO" id="GO:0005737">
    <property type="term" value="C:cytoplasm"/>
    <property type="evidence" value="ECO:0007669"/>
    <property type="project" value="TreeGrafter"/>
</dbReference>
<keyword evidence="1" id="KW-0547">Nucleotide-binding</keyword>
<dbReference type="Proteomes" id="UP000294927">
    <property type="component" value="Unassembled WGS sequence"/>
</dbReference>
<proteinExistence type="predicted"/>
<dbReference type="InterPro" id="IPR041664">
    <property type="entry name" value="AAA_16"/>
</dbReference>
<reference evidence="4 5" key="1">
    <citation type="submission" date="2019-03" db="EMBL/GenBank/DDBJ databases">
        <title>Genomic Encyclopedia of Archaeal and Bacterial Type Strains, Phase II (KMG-II): from individual species to whole genera.</title>
        <authorList>
            <person name="Goeker M."/>
        </authorList>
    </citation>
    <scope>NUCLEOTIDE SEQUENCE [LARGE SCALE GENOMIC DNA]</scope>
    <source>
        <strain evidence="4 5">DSM 45499</strain>
    </source>
</reference>
<dbReference type="GO" id="GO:0005524">
    <property type="term" value="F:ATP binding"/>
    <property type="evidence" value="ECO:0007669"/>
    <property type="project" value="UniProtKB-KW"/>
</dbReference>
<gene>
    <name evidence="4" type="ORF">CLV71_111150</name>
</gene>
<dbReference type="GO" id="GO:0006355">
    <property type="term" value="P:regulation of DNA-templated transcription"/>
    <property type="evidence" value="ECO:0007669"/>
    <property type="project" value="InterPro"/>
</dbReference>
<organism evidence="4 5">
    <name type="scientific">Actinophytocola oryzae</name>
    <dbReference type="NCBI Taxonomy" id="502181"/>
    <lineage>
        <taxon>Bacteria</taxon>
        <taxon>Bacillati</taxon>
        <taxon>Actinomycetota</taxon>
        <taxon>Actinomycetes</taxon>
        <taxon>Pseudonocardiales</taxon>
        <taxon>Pseudonocardiaceae</taxon>
    </lineage>
</organism>
<dbReference type="SUPFAM" id="SSF52540">
    <property type="entry name" value="P-loop containing nucleoside triphosphate hydrolases"/>
    <property type="match status" value="1"/>
</dbReference>
<dbReference type="PROSITE" id="PS00622">
    <property type="entry name" value="HTH_LUXR_1"/>
    <property type="match status" value="1"/>
</dbReference>
<evidence type="ECO:0000256" key="2">
    <source>
        <dbReference type="ARBA" id="ARBA00022840"/>
    </source>
</evidence>
<keyword evidence="2" id="KW-0067">ATP-binding</keyword>
<evidence type="ECO:0000256" key="1">
    <source>
        <dbReference type="ARBA" id="ARBA00022741"/>
    </source>
</evidence>
<dbReference type="SUPFAM" id="SSF48452">
    <property type="entry name" value="TPR-like"/>
    <property type="match status" value="2"/>
</dbReference>
<dbReference type="GO" id="GO:0004016">
    <property type="term" value="F:adenylate cyclase activity"/>
    <property type="evidence" value="ECO:0007669"/>
    <property type="project" value="TreeGrafter"/>
</dbReference>
<dbReference type="PROSITE" id="PS50043">
    <property type="entry name" value="HTH_LUXR_2"/>
    <property type="match status" value="1"/>
</dbReference>
<dbReference type="InterPro" id="IPR027417">
    <property type="entry name" value="P-loop_NTPase"/>
</dbReference>
<dbReference type="InterPro" id="IPR036388">
    <property type="entry name" value="WH-like_DNA-bd_sf"/>
</dbReference>
<dbReference type="Pfam" id="PF00196">
    <property type="entry name" value="GerE"/>
    <property type="match status" value="1"/>
</dbReference>
<feature type="domain" description="HTH luxR-type" evidence="3">
    <location>
        <begin position="924"/>
        <end position="989"/>
    </location>
</feature>
<dbReference type="InterPro" id="IPR000792">
    <property type="entry name" value="Tscrpt_reg_LuxR_C"/>
</dbReference>
<dbReference type="EMBL" id="SOCP01000011">
    <property type="protein sequence ID" value="TDV46192.1"/>
    <property type="molecule type" value="Genomic_DNA"/>
</dbReference>
<dbReference type="Gene3D" id="3.40.50.300">
    <property type="entry name" value="P-loop containing nucleotide triphosphate hydrolases"/>
    <property type="match status" value="1"/>
</dbReference>
<keyword evidence="5" id="KW-1185">Reference proteome</keyword>
<dbReference type="PANTHER" id="PTHR16305">
    <property type="entry name" value="TESTICULAR SOLUBLE ADENYLYL CYCLASE"/>
    <property type="match status" value="1"/>
</dbReference>
<dbReference type="AlphaFoldDB" id="A0A4R7VB03"/>
<dbReference type="SMART" id="SM00421">
    <property type="entry name" value="HTH_LUXR"/>
    <property type="match status" value="1"/>
</dbReference>
<accession>A0A4R7VB03</accession>
<comment type="caution">
    <text evidence="4">The sequence shown here is derived from an EMBL/GenBank/DDBJ whole genome shotgun (WGS) entry which is preliminary data.</text>
</comment>
<dbReference type="GO" id="GO:0003677">
    <property type="term" value="F:DNA binding"/>
    <property type="evidence" value="ECO:0007669"/>
    <property type="project" value="InterPro"/>
</dbReference>
<dbReference type="Pfam" id="PF13191">
    <property type="entry name" value="AAA_16"/>
    <property type="match status" value="1"/>
</dbReference>
<dbReference type="SUPFAM" id="SSF46894">
    <property type="entry name" value="C-terminal effector domain of the bipartite response regulators"/>
    <property type="match status" value="1"/>
</dbReference>
<name>A0A4R7VB03_9PSEU</name>
<dbReference type="CDD" id="cd06170">
    <property type="entry name" value="LuxR_C_like"/>
    <property type="match status" value="1"/>
</dbReference>
<dbReference type="InterPro" id="IPR011990">
    <property type="entry name" value="TPR-like_helical_dom_sf"/>
</dbReference>
<sequence>MVARDRELERLRAVFERSAKGTATAVLISGDAGVGKTRVTEELATVARDKGAVVLVGRCLDAGETGLPYLPFAEALSQIPDREQAVLAHTALARLFPDVSLPTRERRENNLSAITAVVPGAGGRVGNRPEQDIGQLQLFDAVHGVLTDLAATRPVLLIIEDLHWADGSTRRLLSFLVSRLREQRIMIAGTYRSDDLHRRHPLRPLLAELVRQPALERLDLTPFSAADSRQFVTALAEDGLPDDLVREVAGRSEGNAFFAEELLAAYTEDGESLPATLVDVLLARVERLSETAQHVVRVASVSGRRVPHADLLAVSELPEPELEEALREAVQHHVFVAKQHQWMDVYAFRHALLREAVYGDLLPGERVRLHAAYARNLAANQGPRGAAGALAHHSMESHQLPQALSASIAAAREAKDAGAPAESLDYYELALKLWEAVPPADRPADKDEVTLLRKASYMAGRSGEPERAVSFARSAVKLADESGDRATSAMMRRRLASALFVVEGREREALQVIEQAWAIVDGWPPDCEKSWILAVYALILRSMREPEEARKFAELAVQEARACDETGVVADALVTLAALDEQNGRTEESRERLREAIRLAHDDGELSVELRARYYLGISTYEQGELADAVRIIEEGIDRARSTGLAWSTYGFELRAMKVISRYATGDWDDSEAAAEPPGMRVSSTVSARLAAVGSYVMVGRGRLAEATRLAAELRSEWHRDFQIGAAMGAVGAELALWQGRPEEGAKLVREALEWASRVGGQWVLVNIRLGALGAALCADLAERAARRKDEAERRAAVEEGTRLVELTRQTAEFGRPRTGTLGPEGLAWVARAEAEESRLRGASDPGLWAAAVAAFDYGAIYEQAICRWRLGEALLGAERREEATSVLRTADEVATRLDARPLRDALRKLARRGRVALTDGAVPRETLDPFTPRERTVLKLVALGRTNRQVGEELFISEKTVSVHLSRIMAKLGATRRAEAVAIAYDRGLLVQQEVH</sequence>
<evidence type="ECO:0000259" key="3">
    <source>
        <dbReference type="PROSITE" id="PS50043"/>
    </source>
</evidence>
<evidence type="ECO:0000313" key="5">
    <source>
        <dbReference type="Proteomes" id="UP000294927"/>
    </source>
</evidence>
<dbReference type="PANTHER" id="PTHR16305:SF35">
    <property type="entry name" value="TRANSCRIPTIONAL ACTIVATOR DOMAIN"/>
    <property type="match status" value="1"/>
</dbReference>
<dbReference type="Gene3D" id="1.25.40.10">
    <property type="entry name" value="Tetratricopeptide repeat domain"/>
    <property type="match status" value="1"/>
</dbReference>
<dbReference type="PRINTS" id="PR00038">
    <property type="entry name" value="HTHLUXR"/>
</dbReference>